<feature type="domain" description="Peptidoglycan beta-N-acetylmuramidase NamZ N-terminal" evidence="3">
    <location>
        <begin position="450"/>
        <end position="648"/>
    </location>
</feature>
<dbReference type="SUPFAM" id="SSF56601">
    <property type="entry name" value="beta-lactamase/transpeptidase-like"/>
    <property type="match status" value="1"/>
</dbReference>
<feature type="domain" description="Beta-lactamase-related" evidence="2">
    <location>
        <begin position="56"/>
        <end position="388"/>
    </location>
</feature>
<dbReference type="InterPro" id="IPR048503">
    <property type="entry name" value="NamZ_C"/>
</dbReference>
<sequence>MESAQSLRSRWAAALTGALLFALAPAGARAVRDAASASASATASATAPQRQAAAIDAAIAAEIADGHLAGAVVVTGDADGVQVRVARGLRVTGEHAEMMTADTVFDLASLTKPVATAVAIFQLAERGLLGLDAPAARYWPAFAAHGKDTITIRQLLAHVSGLPAGVSSSRALRSRAAVLADIVEMTPAEPPGTRVRYSDVNYVALGEIVARVSGQPLDTWCAGHVFAPLGMADTTFRPGAAILARVAPTLVRDGRLLRGRVHDPVAAAMDGVAGNAGLFSSAGDLARFARMLLNGGTLGKTRVLGDGSVAVLETPATLDAEGDWHTPGWRVGPPLVANRYRLPPAGALEHLGYTGTALWIDPVTRRFAIVLTSRLYPDKTGTAMPLRALVVGLVSSAAAPVTSLQIATRAPTMAAAVAQAGRLPVSRGPVLAGIDVLAASGFAAVAGKRIALLTNRSGFDRFGRRSADQLARVPGARLVALFAPEHGLGTDVDETFGDTTDPATGVAVHSLYGDRRRIAPEWLADVDVLVIDLQDAGVRFFTYLATLGYALEAAAAAHRPVLVLDRPDPLGADVVGGPVADAEPATFTGYYPLPLQPGMTLGELARLFNARLHIGAALTVVPMANYARAMRFDDTGLGWVPPSPNLRDGAAVSLYPETGLIEGAALSVGRGTATPFGVVGAPWIDGRVLAGDLRATGLGATFTPIRFVPTEGPYRGRLCEGVRIQRLPGATRPGEIGLALALALRRRYPVQFRIDAIRASIGSREVADMLEAGRPLGDIERVVDARNEAFARERAAFLLY</sequence>
<gene>
    <name evidence="5" type="ORF">WS90_24245</name>
</gene>
<dbReference type="Gene3D" id="3.40.710.10">
    <property type="entry name" value="DD-peptidase/beta-lactamase superfamily"/>
    <property type="match status" value="1"/>
</dbReference>
<name>A0A103ZB70_BURCE</name>
<dbReference type="InterPro" id="IPR012338">
    <property type="entry name" value="Beta-lactam/transpept-like"/>
</dbReference>
<evidence type="ECO:0000259" key="4">
    <source>
        <dbReference type="Pfam" id="PF20732"/>
    </source>
</evidence>
<evidence type="ECO:0000313" key="5">
    <source>
        <dbReference type="EMBL" id="KVK76402.1"/>
    </source>
</evidence>
<dbReference type="PANTHER" id="PTHR42915">
    <property type="entry name" value="HYPOTHETICAL 460 KDA PROTEIN IN FEUA-SIGW INTERGENIC REGION [PRECURSOR]"/>
    <property type="match status" value="1"/>
</dbReference>
<dbReference type="Pfam" id="PF20732">
    <property type="entry name" value="NamZ_C"/>
    <property type="match status" value="1"/>
</dbReference>
<feature type="chain" id="PRO_5007120047" evidence="1">
    <location>
        <begin position="31"/>
        <end position="800"/>
    </location>
</feature>
<evidence type="ECO:0000259" key="2">
    <source>
        <dbReference type="Pfam" id="PF00144"/>
    </source>
</evidence>
<dbReference type="InterPro" id="IPR001466">
    <property type="entry name" value="Beta-lactam-related"/>
</dbReference>
<dbReference type="Proteomes" id="UP000069001">
    <property type="component" value="Unassembled WGS sequence"/>
</dbReference>
<evidence type="ECO:0000256" key="1">
    <source>
        <dbReference type="SAM" id="SignalP"/>
    </source>
</evidence>
<dbReference type="GO" id="GO:0033922">
    <property type="term" value="F:peptidoglycan beta-N-acetylmuramidase activity"/>
    <property type="evidence" value="ECO:0007669"/>
    <property type="project" value="InterPro"/>
</dbReference>
<comment type="caution">
    <text evidence="5">The sequence shown here is derived from an EMBL/GenBank/DDBJ whole genome shotgun (WGS) entry which is preliminary data.</text>
</comment>
<dbReference type="Pfam" id="PF00144">
    <property type="entry name" value="Beta-lactamase"/>
    <property type="match status" value="1"/>
</dbReference>
<dbReference type="Pfam" id="PF07075">
    <property type="entry name" value="NamZ_N"/>
    <property type="match status" value="1"/>
</dbReference>
<evidence type="ECO:0000259" key="3">
    <source>
        <dbReference type="Pfam" id="PF07075"/>
    </source>
</evidence>
<dbReference type="EMBL" id="LOYH01000086">
    <property type="protein sequence ID" value="KVK76402.1"/>
    <property type="molecule type" value="Genomic_DNA"/>
</dbReference>
<dbReference type="Gene3D" id="3.90.1150.140">
    <property type="match status" value="1"/>
</dbReference>
<feature type="signal peptide" evidence="1">
    <location>
        <begin position="1"/>
        <end position="30"/>
    </location>
</feature>
<proteinExistence type="predicted"/>
<dbReference type="PANTHER" id="PTHR42915:SF1">
    <property type="entry name" value="PEPTIDOGLYCAN BETA-N-ACETYLMURAMIDASE NAMZ"/>
    <property type="match status" value="1"/>
</dbReference>
<evidence type="ECO:0000313" key="6">
    <source>
        <dbReference type="Proteomes" id="UP000069001"/>
    </source>
</evidence>
<keyword evidence="5" id="KW-0378">Hydrolase</keyword>
<dbReference type="Gene3D" id="3.40.50.12170">
    <property type="entry name" value="Uncharacterised protein PF07075, DUF1343"/>
    <property type="match status" value="1"/>
</dbReference>
<accession>A0A103ZB70</accession>
<organism evidence="5 6">
    <name type="scientific">Burkholderia cepacia</name>
    <name type="common">Pseudomonas cepacia</name>
    <dbReference type="NCBI Taxonomy" id="292"/>
    <lineage>
        <taxon>Bacteria</taxon>
        <taxon>Pseudomonadati</taxon>
        <taxon>Pseudomonadota</taxon>
        <taxon>Betaproteobacteria</taxon>
        <taxon>Burkholderiales</taxon>
        <taxon>Burkholderiaceae</taxon>
        <taxon>Burkholderia</taxon>
        <taxon>Burkholderia cepacia complex</taxon>
    </lineage>
</organism>
<dbReference type="AlphaFoldDB" id="A0A103ZB70"/>
<feature type="domain" description="Peptidoglycan beta-N-acetylmuramidase NamZ C-terminal" evidence="4">
    <location>
        <begin position="654"/>
        <end position="800"/>
    </location>
</feature>
<dbReference type="InterPro" id="IPR008302">
    <property type="entry name" value="NamZ"/>
</dbReference>
<protein>
    <submittedName>
        <fullName evidence="5">Serine hydrolase</fullName>
    </submittedName>
</protein>
<dbReference type="InterPro" id="IPR048502">
    <property type="entry name" value="NamZ_N"/>
</dbReference>
<reference evidence="5 6" key="1">
    <citation type="submission" date="2015-11" db="EMBL/GenBank/DDBJ databases">
        <title>Expanding the genomic diversity of Burkholderia species for the development of highly accurate diagnostics.</title>
        <authorList>
            <person name="Sahl J."/>
            <person name="Keim P."/>
            <person name="Wagner D."/>
        </authorList>
    </citation>
    <scope>NUCLEOTIDE SEQUENCE [LARGE SCALE GENOMIC DNA]</scope>
    <source>
        <strain evidence="5 6">MSMB1302</strain>
    </source>
</reference>
<keyword evidence="1" id="KW-0732">Signal</keyword>